<dbReference type="OrthoDB" id="2224367at2"/>
<keyword evidence="1" id="KW-0472">Membrane</keyword>
<evidence type="ECO:0000313" key="3">
    <source>
        <dbReference type="Proteomes" id="UP000198565"/>
    </source>
</evidence>
<reference evidence="3" key="1">
    <citation type="submission" date="2016-10" db="EMBL/GenBank/DDBJ databases">
        <authorList>
            <person name="Varghese N."/>
            <person name="Submissions S."/>
        </authorList>
    </citation>
    <scope>NUCLEOTIDE SEQUENCE [LARGE SCALE GENOMIC DNA]</scope>
    <source>
        <strain evidence="3">CGMCC 1.4250</strain>
    </source>
</reference>
<evidence type="ECO:0008006" key="4">
    <source>
        <dbReference type="Google" id="ProtNLM"/>
    </source>
</evidence>
<keyword evidence="1" id="KW-1133">Transmembrane helix</keyword>
<accession>A0A1I4PGB3</accession>
<dbReference type="Proteomes" id="UP000198565">
    <property type="component" value="Unassembled WGS sequence"/>
</dbReference>
<feature type="transmembrane region" description="Helical" evidence="1">
    <location>
        <begin position="67"/>
        <end position="87"/>
    </location>
</feature>
<dbReference type="InterPro" id="IPR021560">
    <property type="entry name" value="DUF3021"/>
</dbReference>
<protein>
    <recommendedName>
        <fullName evidence="4">DUF3021 domain-containing protein</fullName>
    </recommendedName>
</protein>
<name>A0A1I4PGB3_9BACI</name>
<sequence>MLITQALLRGGIPLIVMGGIALLLYFQGSYFDAKGTFVASLIAFFVGAATVIYNIDHWSFTKQSGVHFLIMLITVYPILLLSGWFTISSILDAFKIFLLFVSVGVVIWIVMSILAKIFSW</sequence>
<dbReference type="RefSeq" id="WP_091485084.1">
    <property type="nucleotide sequence ID" value="NZ_FOTR01000011.1"/>
</dbReference>
<organism evidence="2 3">
    <name type="scientific">Gracilibacillus orientalis</name>
    <dbReference type="NCBI Taxonomy" id="334253"/>
    <lineage>
        <taxon>Bacteria</taxon>
        <taxon>Bacillati</taxon>
        <taxon>Bacillota</taxon>
        <taxon>Bacilli</taxon>
        <taxon>Bacillales</taxon>
        <taxon>Bacillaceae</taxon>
        <taxon>Gracilibacillus</taxon>
    </lineage>
</organism>
<evidence type="ECO:0000313" key="2">
    <source>
        <dbReference type="EMBL" id="SFM26754.1"/>
    </source>
</evidence>
<dbReference type="Pfam" id="PF11457">
    <property type="entry name" value="DUF3021"/>
    <property type="match status" value="1"/>
</dbReference>
<proteinExistence type="predicted"/>
<dbReference type="AlphaFoldDB" id="A0A1I4PGB3"/>
<keyword evidence="1" id="KW-0812">Transmembrane</keyword>
<feature type="transmembrane region" description="Helical" evidence="1">
    <location>
        <begin position="93"/>
        <end position="115"/>
    </location>
</feature>
<evidence type="ECO:0000256" key="1">
    <source>
        <dbReference type="SAM" id="Phobius"/>
    </source>
</evidence>
<gene>
    <name evidence="2" type="ORF">SAMN04487943_11155</name>
</gene>
<keyword evidence="3" id="KW-1185">Reference proteome</keyword>
<dbReference type="EMBL" id="FOTR01000011">
    <property type="protein sequence ID" value="SFM26754.1"/>
    <property type="molecule type" value="Genomic_DNA"/>
</dbReference>
<feature type="transmembrane region" description="Helical" evidence="1">
    <location>
        <begin position="37"/>
        <end position="55"/>
    </location>
</feature>
<feature type="transmembrane region" description="Helical" evidence="1">
    <location>
        <begin position="12"/>
        <end position="31"/>
    </location>
</feature>